<feature type="region of interest" description="Disordered" evidence="2">
    <location>
        <begin position="250"/>
        <end position="285"/>
    </location>
</feature>
<evidence type="ECO:0000256" key="1">
    <source>
        <dbReference type="SAM" id="Coils"/>
    </source>
</evidence>
<dbReference type="OrthoDB" id="167534at2759"/>
<gene>
    <name evidence="3" type="ORF">H257_00094</name>
</gene>
<dbReference type="AlphaFoldDB" id="W4HB77"/>
<feature type="coiled-coil region" evidence="1">
    <location>
        <begin position="167"/>
        <end position="240"/>
    </location>
</feature>
<evidence type="ECO:0000256" key="2">
    <source>
        <dbReference type="SAM" id="MobiDB-lite"/>
    </source>
</evidence>
<dbReference type="GeneID" id="20802090"/>
<proteinExistence type="predicted"/>
<reference evidence="3" key="1">
    <citation type="submission" date="2013-12" db="EMBL/GenBank/DDBJ databases">
        <title>The Genome Sequence of Aphanomyces astaci APO3.</title>
        <authorList>
            <consortium name="The Broad Institute Genomics Platform"/>
            <person name="Russ C."/>
            <person name="Tyler B."/>
            <person name="van West P."/>
            <person name="Dieguez-Uribeondo J."/>
            <person name="Young S.K."/>
            <person name="Zeng Q."/>
            <person name="Gargeya S."/>
            <person name="Fitzgerald M."/>
            <person name="Abouelleil A."/>
            <person name="Alvarado L."/>
            <person name="Chapman S.B."/>
            <person name="Gainer-Dewar J."/>
            <person name="Goldberg J."/>
            <person name="Griggs A."/>
            <person name="Gujja S."/>
            <person name="Hansen M."/>
            <person name="Howarth C."/>
            <person name="Imamovic A."/>
            <person name="Ireland A."/>
            <person name="Larimer J."/>
            <person name="McCowan C."/>
            <person name="Murphy C."/>
            <person name="Pearson M."/>
            <person name="Poon T.W."/>
            <person name="Priest M."/>
            <person name="Roberts A."/>
            <person name="Saif S."/>
            <person name="Shea T."/>
            <person name="Sykes S."/>
            <person name="Wortman J."/>
            <person name="Nusbaum C."/>
            <person name="Birren B."/>
        </authorList>
    </citation>
    <scope>NUCLEOTIDE SEQUENCE [LARGE SCALE GENOMIC DNA]</scope>
    <source>
        <strain evidence="3">APO3</strain>
    </source>
</reference>
<dbReference type="VEuPathDB" id="FungiDB:H257_00094"/>
<keyword evidence="1" id="KW-0175">Coiled coil</keyword>
<dbReference type="RefSeq" id="XP_009820924.1">
    <property type="nucleotide sequence ID" value="XM_009822622.1"/>
</dbReference>
<evidence type="ECO:0000313" key="3">
    <source>
        <dbReference type="EMBL" id="ETV88524.1"/>
    </source>
</evidence>
<sequence length="355" mass="40056">MDRTTEKLRSKHVRTLELLQKTLDENAEMKDKLVALTKSSSASSFQLSMGQGVSLADRLQETELELERLKARHAIALQQQAEAAAEALEATKRLVEQHVLDKKFNMTSNVEVAQRIRQQSQVQELQAAQTATVALTEAKQRAEDSVSRSMEAKRVAEVECVRLTDLVERMRKNERTYTSQVESLKAQTLVFEAEHNQVYQKLDARDRQVEMMQQELAELRQKARSNADAMSIELKMASEQADKLVKATQQRTTTMGDDGQRTSNLLSNNCPNDSSSSHNQSLARENQTLRDQVAQLRADLETVCASKSGFATHVDLKKENFLLRQQVEEMQGLQKKFLATAKKTTIMASFGNQRG</sequence>
<dbReference type="EMBL" id="KI913114">
    <property type="protein sequence ID" value="ETV88524.1"/>
    <property type="molecule type" value="Genomic_DNA"/>
</dbReference>
<name>W4HB77_APHAT</name>
<protein>
    <submittedName>
        <fullName evidence="3">Uncharacterized protein</fullName>
    </submittedName>
</protein>
<organism evidence="3">
    <name type="scientific">Aphanomyces astaci</name>
    <name type="common">Crayfish plague agent</name>
    <dbReference type="NCBI Taxonomy" id="112090"/>
    <lineage>
        <taxon>Eukaryota</taxon>
        <taxon>Sar</taxon>
        <taxon>Stramenopiles</taxon>
        <taxon>Oomycota</taxon>
        <taxon>Saprolegniomycetes</taxon>
        <taxon>Saprolegniales</taxon>
        <taxon>Verrucalvaceae</taxon>
        <taxon>Aphanomyces</taxon>
    </lineage>
</organism>
<feature type="coiled-coil region" evidence="1">
    <location>
        <begin position="19"/>
        <end position="98"/>
    </location>
</feature>
<accession>W4HB77</accession>